<evidence type="ECO:0000256" key="1">
    <source>
        <dbReference type="SAM" id="MobiDB-lite"/>
    </source>
</evidence>
<keyword evidence="2" id="KW-0812">Transmembrane</keyword>
<dbReference type="eggNOG" id="ENOG502SYQ9">
    <property type="taxonomic scope" value="Eukaryota"/>
</dbReference>
<accession>A0A010RPA1</accession>
<gene>
    <name evidence="3" type="ORF">CFIO01_11105</name>
</gene>
<comment type="caution">
    <text evidence="3">The sequence shown here is derived from an EMBL/GenBank/DDBJ whole genome shotgun (WGS) entry which is preliminary data.</text>
</comment>
<feature type="transmembrane region" description="Helical" evidence="2">
    <location>
        <begin position="102"/>
        <end position="130"/>
    </location>
</feature>
<organism evidence="3 4">
    <name type="scientific">Colletotrichum fioriniae PJ7</name>
    <dbReference type="NCBI Taxonomy" id="1445577"/>
    <lineage>
        <taxon>Eukaryota</taxon>
        <taxon>Fungi</taxon>
        <taxon>Dikarya</taxon>
        <taxon>Ascomycota</taxon>
        <taxon>Pezizomycotina</taxon>
        <taxon>Sordariomycetes</taxon>
        <taxon>Hypocreomycetidae</taxon>
        <taxon>Glomerellales</taxon>
        <taxon>Glomerellaceae</taxon>
        <taxon>Colletotrichum</taxon>
        <taxon>Colletotrichum acutatum species complex</taxon>
    </lineage>
</organism>
<name>A0A010RPA1_9PEZI</name>
<reference evidence="3 4" key="1">
    <citation type="submission" date="2014-02" db="EMBL/GenBank/DDBJ databases">
        <title>The genome sequence of Colletotrichum fioriniae PJ7.</title>
        <authorList>
            <person name="Baroncelli R."/>
            <person name="Thon M.R."/>
        </authorList>
    </citation>
    <scope>NUCLEOTIDE SEQUENCE [LARGE SCALE GENOMIC DNA]</scope>
    <source>
        <strain evidence="3 4">PJ7</strain>
    </source>
</reference>
<feature type="region of interest" description="Disordered" evidence="1">
    <location>
        <begin position="181"/>
        <end position="220"/>
    </location>
</feature>
<dbReference type="HOGENOM" id="CLU_123427_1_0_1"/>
<feature type="transmembrane region" description="Helical" evidence="2">
    <location>
        <begin position="74"/>
        <end position="96"/>
    </location>
</feature>
<evidence type="ECO:0000313" key="4">
    <source>
        <dbReference type="Proteomes" id="UP000020467"/>
    </source>
</evidence>
<feature type="transmembrane region" description="Helical" evidence="2">
    <location>
        <begin position="150"/>
        <end position="173"/>
    </location>
</feature>
<feature type="compositionally biased region" description="Basic and acidic residues" evidence="1">
    <location>
        <begin position="181"/>
        <end position="192"/>
    </location>
</feature>
<keyword evidence="4" id="KW-1185">Reference proteome</keyword>
<dbReference type="EMBL" id="JARH01000497">
    <property type="protein sequence ID" value="EXF79809.1"/>
    <property type="molecule type" value="Genomic_DNA"/>
</dbReference>
<keyword evidence="2" id="KW-1133">Transmembrane helix</keyword>
<proteinExistence type="predicted"/>
<dbReference type="Proteomes" id="UP000020467">
    <property type="component" value="Unassembled WGS sequence"/>
</dbReference>
<feature type="transmembrane region" description="Helical" evidence="2">
    <location>
        <begin position="20"/>
        <end position="47"/>
    </location>
</feature>
<sequence length="220" mass="24307">MDYLFKTTDSVIEILWDVALAFFIVRIALSYFFFTFTTTTLLSWIVYTYRQYLRQPIVSDQQQQQYLTTSQTELFILPLLHTVVGLVVARYVVAVYDVPRVAWFRLAIGGLAAAFLAGAEAAFGLILSAFWHEGGEHGRDCWISESMNGWVMVTAMLGGLAAFAGMPAALMWFERAEKGPAPAERAEGKGGDGDAGARWQGSLRTGNPEPGSEKSEKPYG</sequence>
<evidence type="ECO:0000313" key="3">
    <source>
        <dbReference type="EMBL" id="EXF79809.1"/>
    </source>
</evidence>
<dbReference type="OrthoDB" id="4847749at2759"/>
<evidence type="ECO:0000256" key="2">
    <source>
        <dbReference type="SAM" id="Phobius"/>
    </source>
</evidence>
<dbReference type="KEGG" id="cfj:CFIO01_11105"/>
<protein>
    <submittedName>
        <fullName evidence="3">Uncharacterized protein</fullName>
    </submittedName>
</protein>
<feature type="compositionally biased region" description="Basic and acidic residues" evidence="1">
    <location>
        <begin position="211"/>
        <end position="220"/>
    </location>
</feature>
<dbReference type="AlphaFoldDB" id="A0A010RPA1"/>
<keyword evidence="2" id="KW-0472">Membrane</keyword>